<proteinExistence type="predicted"/>
<keyword evidence="2" id="KW-1185">Reference proteome</keyword>
<dbReference type="Proteomes" id="UP000191342">
    <property type="component" value="Unassembled WGS sequence"/>
</dbReference>
<reference evidence="2" key="1">
    <citation type="journal article" date="2017" name="Nat. Microbiol.">
        <title>Global analysis of biosynthetic gene clusters reveals vast potential of secondary metabolite production in Penicillium species.</title>
        <authorList>
            <person name="Nielsen J.C."/>
            <person name="Grijseels S."/>
            <person name="Prigent S."/>
            <person name="Ji B."/>
            <person name="Dainat J."/>
            <person name="Nielsen K.F."/>
            <person name="Frisvad J.C."/>
            <person name="Workman M."/>
            <person name="Nielsen J."/>
        </authorList>
    </citation>
    <scope>NUCLEOTIDE SEQUENCE [LARGE SCALE GENOMIC DNA]</scope>
    <source>
        <strain evidence="2">IBT 14082</strain>
    </source>
</reference>
<organism evidence="1 2">
    <name type="scientific">Penicillium flavigenum</name>
    <dbReference type="NCBI Taxonomy" id="254877"/>
    <lineage>
        <taxon>Eukaryota</taxon>
        <taxon>Fungi</taxon>
        <taxon>Dikarya</taxon>
        <taxon>Ascomycota</taxon>
        <taxon>Pezizomycotina</taxon>
        <taxon>Eurotiomycetes</taxon>
        <taxon>Eurotiomycetidae</taxon>
        <taxon>Eurotiales</taxon>
        <taxon>Aspergillaceae</taxon>
        <taxon>Penicillium</taxon>
    </lineage>
</organism>
<evidence type="ECO:0000313" key="1">
    <source>
        <dbReference type="EMBL" id="OQE14192.1"/>
    </source>
</evidence>
<comment type="caution">
    <text evidence="1">The sequence shown here is derived from an EMBL/GenBank/DDBJ whole genome shotgun (WGS) entry which is preliminary data.</text>
</comment>
<dbReference type="OrthoDB" id="10480368at2759"/>
<gene>
    <name evidence="1" type="ORF">PENFLA_c040G05940</name>
</gene>
<name>A0A1V6SJH3_9EURO</name>
<accession>A0A1V6SJH3</accession>
<sequence>MGAVITRYHLPSPLSPADGAPTDEDWLSFKDVFVSTSGYSRDWWRTSGPTSSAVAPPSDSVHYNAALEPWQPAKGQGCTHQVMDSVNMPVRKRTAAWSGRAGGKPACKKRITEEMVEGNVSLFLPISDKYAIDTAAKVPQVSLPARVHPAIYIGGRRLLRWGMVTAPATSPSTHTSHNEEIVDNIWRWGQLKCGLTTLARLRYPSHKESHEQYEHF</sequence>
<evidence type="ECO:0000313" key="2">
    <source>
        <dbReference type="Proteomes" id="UP000191342"/>
    </source>
</evidence>
<protein>
    <submittedName>
        <fullName evidence="1">Uncharacterized protein</fullName>
    </submittedName>
</protein>
<dbReference type="AlphaFoldDB" id="A0A1V6SJH3"/>
<dbReference type="EMBL" id="MLQL01000040">
    <property type="protein sequence ID" value="OQE14192.1"/>
    <property type="molecule type" value="Genomic_DNA"/>
</dbReference>